<comment type="caution">
    <text evidence="2">The sequence shown here is derived from an EMBL/GenBank/DDBJ whole genome shotgun (WGS) entry which is preliminary data.</text>
</comment>
<reference evidence="3" key="2">
    <citation type="submission" date="2015-08" db="EMBL/GenBank/DDBJ databases">
        <title>Draft Genome Sequence of a Heterotrophic Facultative Anaerobic Bacterium Ardenticatena maritima Strain 110S.</title>
        <authorList>
            <person name="Kawaichi S."/>
            <person name="Yoshida T."/>
            <person name="Sako Y."/>
            <person name="Nakamura R."/>
        </authorList>
    </citation>
    <scope>NUCLEOTIDE SEQUENCE [LARGE SCALE GENOMIC DNA]</scope>
    <source>
        <strain evidence="3">110S</strain>
    </source>
</reference>
<dbReference type="InterPro" id="IPR019278">
    <property type="entry name" value="DICT_dom"/>
</dbReference>
<evidence type="ECO:0000313" key="2">
    <source>
        <dbReference type="EMBL" id="GAP62200.1"/>
    </source>
</evidence>
<dbReference type="InParanoid" id="A0A0N0RFE0"/>
<dbReference type="Proteomes" id="UP000037784">
    <property type="component" value="Unassembled WGS sequence"/>
</dbReference>
<dbReference type="Pfam" id="PF10069">
    <property type="entry name" value="DICT"/>
    <property type="match status" value="1"/>
</dbReference>
<keyword evidence="3" id="KW-1185">Reference proteome</keyword>
<protein>
    <recommendedName>
        <fullName evidence="1">DICT domain-containing protein</fullName>
    </recommendedName>
</protein>
<feature type="domain" description="DICT" evidence="1">
    <location>
        <begin position="47"/>
        <end position="146"/>
    </location>
</feature>
<evidence type="ECO:0000259" key="1">
    <source>
        <dbReference type="Pfam" id="PF10069"/>
    </source>
</evidence>
<reference evidence="2 3" key="1">
    <citation type="journal article" date="2015" name="Genome Announc.">
        <title>Draft Genome Sequence of a Heterotrophic Facultative Anaerobic Thermophilic Bacterium, Ardenticatena maritima Strain 110ST.</title>
        <authorList>
            <person name="Kawaichi S."/>
            <person name="Yoshida T."/>
            <person name="Sako Y."/>
            <person name="Nakamura R."/>
        </authorList>
    </citation>
    <scope>NUCLEOTIDE SEQUENCE [LARGE SCALE GENOMIC DNA]</scope>
    <source>
        <strain evidence="2 3">110S</strain>
    </source>
</reference>
<dbReference type="STRING" id="872965.SE16_04655"/>
<name>A0A0N0RFE0_9CHLR</name>
<proteinExistence type="predicted"/>
<gene>
    <name evidence="2" type="ORF">ARMA_0623</name>
</gene>
<dbReference type="AlphaFoldDB" id="A0A0N0RFE0"/>
<dbReference type="EMBL" id="BBZA01000037">
    <property type="protein sequence ID" value="GAP62200.1"/>
    <property type="molecule type" value="Genomic_DNA"/>
</dbReference>
<evidence type="ECO:0000313" key="3">
    <source>
        <dbReference type="Proteomes" id="UP000037784"/>
    </source>
</evidence>
<accession>A0A0N0RFE0</accession>
<organism evidence="2 3">
    <name type="scientific">Ardenticatena maritima</name>
    <dbReference type="NCBI Taxonomy" id="872965"/>
    <lineage>
        <taxon>Bacteria</taxon>
        <taxon>Bacillati</taxon>
        <taxon>Chloroflexota</taxon>
        <taxon>Ardenticatenia</taxon>
        <taxon>Ardenticatenales</taxon>
        <taxon>Ardenticatenaceae</taxon>
        <taxon>Ardenticatena</taxon>
    </lineage>
</organism>
<sequence>MIMQETIMQHPQERLFRRFLEQLQSALPDTAPTDLTSESLSQAFRYTFDVNKMTVISHIIEDTAADHPSADLHVSFQYMSRFSDQAPRYHNLVRVLNHLWLYAALDAPAPTLPHTTIIDTGGSFLEAYWFVVAYGPGLSMTLLAKEIGQSRRYEGIYAFDHNITYKVLNLLHMLYPGVVPAPLPPELL</sequence>